<name>A0A0N9HVX3_9PSEU</name>
<accession>A0A0N9HVX3</accession>
<dbReference type="Pfam" id="PF12706">
    <property type="entry name" value="Lactamase_B_2"/>
    <property type="match status" value="1"/>
</dbReference>
<dbReference type="KEGG" id="kphy:AOZ06_09795"/>
<protein>
    <submittedName>
        <fullName evidence="2">MBL fold metallo-hydrolase</fullName>
    </submittedName>
</protein>
<feature type="domain" description="Metallo-beta-lactamase" evidence="1">
    <location>
        <begin position="53"/>
        <end position="223"/>
    </location>
</feature>
<organism evidence="2 3">
    <name type="scientific">Kibdelosporangium phytohabitans</name>
    <dbReference type="NCBI Taxonomy" id="860235"/>
    <lineage>
        <taxon>Bacteria</taxon>
        <taxon>Bacillati</taxon>
        <taxon>Actinomycetota</taxon>
        <taxon>Actinomycetes</taxon>
        <taxon>Pseudonocardiales</taxon>
        <taxon>Pseudonocardiaceae</taxon>
        <taxon>Kibdelosporangium</taxon>
    </lineage>
</organism>
<evidence type="ECO:0000259" key="1">
    <source>
        <dbReference type="Pfam" id="PF12706"/>
    </source>
</evidence>
<keyword evidence="3" id="KW-1185">Reference proteome</keyword>
<dbReference type="InterPro" id="IPR036866">
    <property type="entry name" value="RibonucZ/Hydroxyglut_hydro"/>
</dbReference>
<proteinExistence type="predicted"/>
<evidence type="ECO:0000313" key="2">
    <source>
        <dbReference type="EMBL" id="ALG07177.1"/>
    </source>
</evidence>
<dbReference type="PANTHER" id="PTHR46018:SF4">
    <property type="entry name" value="METALLO-HYDROLASE YHFI-RELATED"/>
    <property type="match status" value="1"/>
</dbReference>
<dbReference type="EMBL" id="CP012752">
    <property type="protein sequence ID" value="ALG07177.1"/>
    <property type="molecule type" value="Genomic_DNA"/>
</dbReference>
<gene>
    <name evidence="2" type="ORF">AOZ06_09795</name>
</gene>
<dbReference type="CDD" id="cd07716">
    <property type="entry name" value="RNaseZ_short-form-like_MBL-fold"/>
    <property type="match status" value="1"/>
</dbReference>
<dbReference type="OrthoDB" id="9800940at2"/>
<dbReference type="Gene3D" id="3.60.15.10">
    <property type="entry name" value="Ribonuclease Z/Hydroxyacylglutathione hydrolase-like"/>
    <property type="match status" value="1"/>
</dbReference>
<dbReference type="InterPro" id="IPR001279">
    <property type="entry name" value="Metallo-B-lactamas"/>
</dbReference>
<reference evidence="2 3" key="1">
    <citation type="submission" date="2015-07" db="EMBL/GenBank/DDBJ databases">
        <title>Genome sequencing of Kibdelosporangium phytohabitans.</title>
        <authorList>
            <person name="Qin S."/>
            <person name="Xing K."/>
        </authorList>
    </citation>
    <scope>NUCLEOTIDE SEQUENCE [LARGE SCALE GENOMIC DNA]</scope>
    <source>
        <strain evidence="2 3">KLBMP1111</strain>
    </source>
</reference>
<dbReference type="PANTHER" id="PTHR46018">
    <property type="entry name" value="ZINC PHOSPHODIESTERASE ELAC PROTEIN 1"/>
    <property type="match status" value="1"/>
</dbReference>
<keyword evidence="2" id="KW-0378">Hydrolase</keyword>
<dbReference type="STRING" id="860235.AOZ06_09795"/>
<dbReference type="Proteomes" id="UP000063699">
    <property type="component" value="Chromosome"/>
</dbReference>
<evidence type="ECO:0000313" key="3">
    <source>
        <dbReference type="Proteomes" id="UP000063699"/>
    </source>
</evidence>
<dbReference type="GO" id="GO:0042781">
    <property type="term" value="F:3'-tRNA processing endoribonuclease activity"/>
    <property type="evidence" value="ECO:0007669"/>
    <property type="project" value="TreeGrafter"/>
</dbReference>
<dbReference type="SUPFAM" id="SSF56281">
    <property type="entry name" value="Metallo-hydrolase/oxidoreductase"/>
    <property type="match status" value="1"/>
</dbReference>
<sequence>MLLTVLGCSGSVPGPNSPASGYLIEADDFLMAMDLGNGTLAELQCYCDPFLLGALLLSHLHPDHCADFTALTVFRRYHPKPSRDPRLQRLPVFAPGEAPDRLARAYAPDRAELAGTDLSDVFEFRTLAADTVQIGPFEVMARPVDHPCEAFGFRITHGGRSLVYTGDSGPCDALDELADGADVLLAEASWTHEPGRPPNLHLSGREAGELASRAGVRRLLITHVPPWTDREAVLAEARQAYQGDARLVELGDTYTV</sequence>
<dbReference type="AlphaFoldDB" id="A0A0N9HVX3"/>
<dbReference type="RefSeq" id="WP_054289147.1">
    <property type="nucleotide sequence ID" value="NZ_CP012752.1"/>
</dbReference>